<dbReference type="AlphaFoldDB" id="N0BMR7"/>
<dbReference type="PROSITE" id="PS50093">
    <property type="entry name" value="PKD"/>
    <property type="match status" value="1"/>
</dbReference>
<accession>N0BMR7</accession>
<keyword evidence="3" id="KW-1185">Reference proteome</keyword>
<dbReference type="eggNOG" id="arCOG07611">
    <property type="taxonomic scope" value="Archaea"/>
</dbReference>
<dbReference type="STRING" id="387631.Asulf_01950"/>
<reference evidence="2 3" key="1">
    <citation type="journal article" date="2013" name="Genome Announc.">
        <title>Complete Genome Sequence of the Thermophilic and Facultatively Chemolithoautotrophic Sulfate Reducer Archaeoglobus sulfaticallidus Strain PM70-1T.</title>
        <authorList>
            <person name="Stokke R."/>
            <person name="Hocking W.P."/>
            <person name="Steinsbu B.O."/>
            <person name="Steen I.H."/>
        </authorList>
    </citation>
    <scope>NUCLEOTIDE SEQUENCE [LARGE SCALE GENOMIC DNA]</scope>
    <source>
        <strain evidence="2">PM70-1</strain>
    </source>
</reference>
<gene>
    <name evidence="2" type="ORF">Asulf_01950</name>
</gene>
<dbReference type="InterPro" id="IPR022409">
    <property type="entry name" value="PKD/Chitinase_dom"/>
</dbReference>
<feature type="domain" description="PKD" evidence="1">
    <location>
        <begin position="171"/>
        <end position="227"/>
    </location>
</feature>
<evidence type="ECO:0000313" key="2">
    <source>
        <dbReference type="EMBL" id="AGK61916.1"/>
    </source>
</evidence>
<sequence length="873" mass="98909">MSNKKCKELAKAAILVLVLLAATHAASAADIQLSKETIPSDAVYKIGDTVNYTMTVTNPSEDYSFTLDVFDDLPNATTVLLENDLTLLPGESKTYYISYVVNAADITDGNHIWNTLRVEGYNNATPAEYIYSSVGKTSEVLMPEPPTFDFTWSQECNLTVRFVGVGIDPDGSIVNHTWDFGDGPTITDSGAPGAMLHQFPAEGTYTVTLSGCDNDGLCTSVSKEVRVVFEPCENCTLRLYGTFDMGAGDLGFKDPETGLKPENPPYTDPVAPFYPQSGQAPKKDFITFNPAIMDHNQGYPELSFRQCESFVQDGNDVQQPKEKVFKRMWYEKLWFKDEDKDGCWDIVMVRDSYTKKVEVCGPEDFEDVHEMFTLGYTIKEHNNDPALGDIYGPAIVQEFTYMFLDTNTMPIMIQDGSRVLIPMASWTAGDGIDSFDADGDNKRDALYVESERTVGIDIDQDGRRKESMDRDRKELSGDETLVLVLKNKLLGQGAKVQMFDHVVELVEVLGDQAIFNVYDNEGGGTQRSTMNVAIGVGEYKRFYRALEDTSGTTFYLKLIATDSEKTKAIVEMGRMFGQAGANIGANIDWNQKAFMVDGVLYEIAGIKAKDNCVKYIVIREKLPKDEIKLYGKHLEVWEPNTVLPEMPPFNEEHEIFVDVQPTWTKPESQQDKIGEKVARPPLEIKYVKEDVEERYKGELKEIYDEMKIRECSNPHPTNDEWCKEKERWLIEWFYTYPDQYTEFVLPRGELYLVTLSWYAPEASYHIWDGEEEDDGPIAPIAHGFVNRVKFWYDPSDPTDIYVNRIEGGNSTPSNPYNPHEPYNPYDANKNYEIEMDELLNAVADWNKGDLSMSGLMELVNYWYAGQKYCVYCI</sequence>
<dbReference type="CDD" id="cd00146">
    <property type="entry name" value="PKD"/>
    <property type="match status" value="1"/>
</dbReference>
<evidence type="ECO:0000259" key="1">
    <source>
        <dbReference type="PROSITE" id="PS50093"/>
    </source>
</evidence>
<proteinExistence type="predicted"/>
<dbReference type="Pfam" id="PF18911">
    <property type="entry name" value="PKD_4"/>
    <property type="match status" value="1"/>
</dbReference>
<dbReference type="InterPro" id="IPR000601">
    <property type="entry name" value="PKD_dom"/>
</dbReference>
<dbReference type="SMART" id="SM00089">
    <property type="entry name" value="PKD"/>
    <property type="match status" value="1"/>
</dbReference>
<dbReference type="SUPFAM" id="SSF49299">
    <property type="entry name" value="PKD domain"/>
    <property type="match status" value="1"/>
</dbReference>
<dbReference type="HOGENOM" id="CLU_328909_0_0_2"/>
<dbReference type="InterPro" id="IPR013783">
    <property type="entry name" value="Ig-like_fold"/>
</dbReference>
<dbReference type="EMBL" id="CP005290">
    <property type="protein sequence ID" value="AGK61916.1"/>
    <property type="molecule type" value="Genomic_DNA"/>
</dbReference>
<dbReference type="eggNOG" id="arCOG02508">
    <property type="taxonomic scope" value="Archaea"/>
</dbReference>
<protein>
    <submittedName>
        <fullName evidence="2">Conserved repeat domain protein</fullName>
    </submittedName>
</protein>
<name>N0BMR7_9EURY</name>
<dbReference type="KEGG" id="ast:Asulf_01950"/>
<evidence type="ECO:0000313" key="3">
    <source>
        <dbReference type="Proteomes" id="UP000013307"/>
    </source>
</evidence>
<dbReference type="Proteomes" id="UP000013307">
    <property type="component" value="Chromosome"/>
</dbReference>
<organism evidence="2 3">
    <name type="scientific">Archaeoglobus sulfaticallidus PM70-1</name>
    <dbReference type="NCBI Taxonomy" id="387631"/>
    <lineage>
        <taxon>Archaea</taxon>
        <taxon>Methanobacteriati</taxon>
        <taxon>Methanobacteriota</taxon>
        <taxon>Archaeoglobi</taxon>
        <taxon>Archaeoglobales</taxon>
        <taxon>Archaeoglobaceae</taxon>
        <taxon>Archaeoglobus</taxon>
    </lineage>
</organism>
<dbReference type="InterPro" id="IPR035986">
    <property type="entry name" value="PKD_dom_sf"/>
</dbReference>
<dbReference type="Gene3D" id="2.60.40.10">
    <property type="entry name" value="Immunoglobulins"/>
    <property type="match status" value="1"/>
</dbReference>